<dbReference type="InterPro" id="IPR000792">
    <property type="entry name" value="Tscrpt_reg_LuxR_C"/>
</dbReference>
<evidence type="ECO:0000256" key="1">
    <source>
        <dbReference type="ARBA" id="ARBA00023125"/>
    </source>
</evidence>
<dbReference type="PANTHER" id="PTHR43214">
    <property type="entry name" value="TWO-COMPONENT RESPONSE REGULATOR"/>
    <property type="match status" value="1"/>
</dbReference>
<dbReference type="PANTHER" id="PTHR43214:SF43">
    <property type="entry name" value="TWO-COMPONENT RESPONSE REGULATOR"/>
    <property type="match status" value="1"/>
</dbReference>
<dbReference type="Pfam" id="PF00196">
    <property type="entry name" value="GerE"/>
    <property type="match status" value="1"/>
</dbReference>
<name>A0A2S7SSP9_9BACT</name>
<dbReference type="GO" id="GO:0003677">
    <property type="term" value="F:DNA binding"/>
    <property type="evidence" value="ECO:0007669"/>
    <property type="project" value="UniProtKB-KW"/>
</dbReference>
<gene>
    <name evidence="5" type="ORF">CJD36_017710</name>
</gene>
<dbReference type="SMART" id="SM00421">
    <property type="entry name" value="HTH_LUXR"/>
    <property type="match status" value="1"/>
</dbReference>
<dbReference type="InterPro" id="IPR011006">
    <property type="entry name" value="CheY-like_superfamily"/>
</dbReference>
<accession>A0A2S7SSP9</accession>
<dbReference type="OrthoDB" id="9797341at2"/>
<evidence type="ECO:0000256" key="2">
    <source>
        <dbReference type="PROSITE-ProRule" id="PRU00169"/>
    </source>
</evidence>
<dbReference type="Gene3D" id="3.40.50.2300">
    <property type="match status" value="1"/>
</dbReference>
<evidence type="ECO:0008006" key="7">
    <source>
        <dbReference type="Google" id="ProtNLM"/>
    </source>
</evidence>
<sequence length="319" mass="36418">MTKSTKILSYITERNEPTTTVEIFEELFNGSISAIEERGIRRKYITSISVKMHQLCNEGVLRSYSAKKRGLYYCLPEWFSGDKLKAQYQYKLENKLSARISIALIDDQILFRKALKGLIHSFGNTDVIMEADNGSLLLDQINNNSEIPHICIISSQAIMLNNNETLKAIKKQYPGIKVLMLISYNEVFTFRKMVFDGANSVLTKNCQPEELQKAIYSLRKKKYYYESAPIDHREVFNRSNSPHSITNRQQTFLSLNLAGLSGVEIATKLGLSERTVDGYREILYKNFNVDNRLRLLVFVIKNGLVDLNNVTAGSKSTSR</sequence>
<comment type="caution">
    <text evidence="5">The sequence shown here is derived from an EMBL/GenBank/DDBJ whole genome shotgun (WGS) entry which is preliminary data.</text>
</comment>
<dbReference type="Pfam" id="PF00072">
    <property type="entry name" value="Response_reg"/>
    <property type="match status" value="1"/>
</dbReference>
<dbReference type="InterPro" id="IPR039420">
    <property type="entry name" value="WalR-like"/>
</dbReference>
<organism evidence="5 6">
    <name type="scientific">Flavipsychrobacter stenotrophus</name>
    <dbReference type="NCBI Taxonomy" id="2077091"/>
    <lineage>
        <taxon>Bacteria</taxon>
        <taxon>Pseudomonadati</taxon>
        <taxon>Bacteroidota</taxon>
        <taxon>Chitinophagia</taxon>
        <taxon>Chitinophagales</taxon>
        <taxon>Chitinophagaceae</taxon>
        <taxon>Flavipsychrobacter</taxon>
    </lineage>
</organism>
<dbReference type="InterPro" id="IPR001789">
    <property type="entry name" value="Sig_transdc_resp-reg_receiver"/>
</dbReference>
<dbReference type="GO" id="GO:0006355">
    <property type="term" value="P:regulation of DNA-templated transcription"/>
    <property type="evidence" value="ECO:0007669"/>
    <property type="project" value="InterPro"/>
</dbReference>
<evidence type="ECO:0000259" key="3">
    <source>
        <dbReference type="PROSITE" id="PS50043"/>
    </source>
</evidence>
<dbReference type="RefSeq" id="WP_105040536.1">
    <property type="nucleotide sequence ID" value="NZ_PPSL01000005.1"/>
</dbReference>
<dbReference type="InterPro" id="IPR016032">
    <property type="entry name" value="Sig_transdc_resp-reg_C-effctor"/>
</dbReference>
<dbReference type="Proteomes" id="UP000239872">
    <property type="component" value="Unassembled WGS sequence"/>
</dbReference>
<evidence type="ECO:0000313" key="6">
    <source>
        <dbReference type="Proteomes" id="UP000239872"/>
    </source>
</evidence>
<dbReference type="EMBL" id="PPSL01000005">
    <property type="protein sequence ID" value="PQJ09764.1"/>
    <property type="molecule type" value="Genomic_DNA"/>
</dbReference>
<keyword evidence="6" id="KW-1185">Reference proteome</keyword>
<dbReference type="SUPFAM" id="SSF52172">
    <property type="entry name" value="CheY-like"/>
    <property type="match status" value="1"/>
</dbReference>
<dbReference type="GO" id="GO:0000160">
    <property type="term" value="P:phosphorelay signal transduction system"/>
    <property type="evidence" value="ECO:0007669"/>
    <property type="project" value="InterPro"/>
</dbReference>
<evidence type="ECO:0000259" key="4">
    <source>
        <dbReference type="PROSITE" id="PS50110"/>
    </source>
</evidence>
<dbReference type="SUPFAM" id="SSF46894">
    <property type="entry name" value="C-terminal effector domain of the bipartite response regulators"/>
    <property type="match status" value="1"/>
</dbReference>
<dbReference type="SMART" id="SM00448">
    <property type="entry name" value="REC"/>
    <property type="match status" value="1"/>
</dbReference>
<feature type="domain" description="HTH luxR-type" evidence="3">
    <location>
        <begin position="238"/>
        <end position="303"/>
    </location>
</feature>
<protein>
    <recommendedName>
        <fullName evidence="7">Response regulatory domain-containing protein</fullName>
    </recommendedName>
</protein>
<evidence type="ECO:0000313" key="5">
    <source>
        <dbReference type="EMBL" id="PQJ09764.1"/>
    </source>
</evidence>
<comment type="caution">
    <text evidence="2">Lacks conserved residue(s) required for the propagation of feature annotation.</text>
</comment>
<dbReference type="AlphaFoldDB" id="A0A2S7SSP9"/>
<keyword evidence="1" id="KW-0238">DNA-binding</keyword>
<feature type="domain" description="Response regulatory" evidence="4">
    <location>
        <begin position="101"/>
        <end position="219"/>
    </location>
</feature>
<dbReference type="PROSITE" id="PS50110">
    <property type="entry name" value="RESPONSE_REGULATORY"/>
    <property type="match status" value="1"/>
</dbReference>
<dbReference type="PROSITE" id="PS50043">
    <property type="entry name" value="HTH_LUXR_2"/>
    <property type="match status" value="1"/>
</dbReference>
<reference evidence="5 6" key="1">
    <citation type="submission" date="2018-01" db="EMBL/GenBank/DDBJ databases">
        <title>A novel member of the phylum Bacteroidetes isolated from glacier ice.</title>
        <authorList>
            <person name="Liu Q."/>
            <person name="Xin Y.-H."/>
        </authorList>
    </citation>
    <scope>NUCLEOTIDE SEQUENCE [LARGE SCALE GENOMIC DNA]</scope>
    <source>
        <strain evidence="5 6">RB1R16</strain>
    </source>
</reference>
<proteinExistence type="predicted"/>